<organism evidence="1 2">
    <name type="scientific">Caenorhabditis angaria</name>
    <dbReference type="NCBI Taxonomy" id="860376"/>
    <lineage>
        <taxon>Eukaryota</taxon>
        <taxon>Metazoa</taxon>
        <taxon>Ecdysozoa</taxon>
        <taxon>Nematoda</taxon>
        <taxon>Chromadorea</taxon>
        <taxon>Rhabditida</taxon>
        <taxon>Rhabditina</taxon>
        <taxon>Rhabditomorpha</taxon>
        <taxon>Rhabditoidea</taxon>
        <taxon>Rhabditidae</taxon>
        <taxon>Peloderinae</taxon>
        <taxon>Caenorhabditis</taxon>
    </lineage>
</organism>
<dbReference type="Proteomes" id="UP001152747">
    <property type="component" value="Unassembled WGS sequence"/>
</dbReference>
<protein>
    <submittedName>
        <fullName evidence="1">Uncharacterized protein</fullName>
    </submittedName>
</protein>
<reference evidence="1" key="1">
    <citation type="submission" date="2022-11" db="EMBL/GenBank/DDBJ databases">
        <authorList>
            <person name="Kikuchi T."/>
        </authorList>
    </citation>
    <scope>NUCLEOTIDE SEQUENCE</scope>
    <source>
        <strain evidence="1">PS1010</strain>
    </source>
</reference>
<comment type="caution">
    <text evidence="1">The sequence shown here is derived from an EMBL/GenBank/DDBJ whole genome shotgun (WGS) entry which is preliminary data.</text>
</comment>
<dbReference type="EMBL" id="CANHGI010000004">
    <property type="protein sequence ID" value="CAI5448680.1"/>
    <property type="molecule type" value="Genomic_DNA"/>
</dbReference>
<gene>
    <name evidence="1" type="ORF">CAMP_LOCUS11317</name>
</gene>
<keyword evidence="2" id="KW-1185">Reference proteome</keyword>
<proteinExistence type="predicted"/>
<evidence type="ECO:0000313" key="2">
    <source>
        <dbReference type="Proteomes" id="UP001152747"/>
    </source>
</evidence>
<dbReference type="OrthoDB" id="5861633at2759"/>
<dbReference type="AlphaFoldDB" id="A0A9P1INT2"/>
<name>A0A9P1INT2_9PELO</name>
<accession>A0A9P1INT2</accession>
<sequence>MRKNFVAFLVFWQISQGFGLLWTLFGLGCNCCQCPTISPQIMPNFLNPSPILPYPRPPIPPPLQAPQKIQVPLKNYEDYSASQFPGPPASSPINREQLNELEELTELRYSTSQIIFPPSTTSIPISNLNSNSMEILKKLEEEIALEKYRLFSKKQRKKNKNKNKKQKKLRVFTYHHRGNQQGMKAVMRPDPKSSISSNSDIFLPIEIGVQDDLANEEPAGPPPNVRNKISHDNDVIHRRFMLT</sequence>
<dbReference type="PROSITE" id="PS51257">
    <property type="entry name" value="PROKAR_LIPOPROTEIN"/>
    <property type="match status" value="1"/>
</dbReference>
<evidence type="ECO:0000313" key="1">
    <source>
        <dbReference type="EMBL" id="CAI5448680.1"/>
    </source>
</evidence>